<proteinExistence type="predicted"/>
<dbReference type="RefSeq" id="WP_028173168.1">
    <property type="nucleotide sequence ID" value="NZ_ADOU02000005.1"/>
</dbReference>
<protein>
    <recommendedName>
        <fullName evidence="3">Winged helix-turn-helix transcriptional regulator</fullName>
    </recommendedName>
</protein>
<sequence>MERLLNADHENERIVLGLLSSVESDGARSQRHIAAELGIALGLVNAYLKRCIKKGLVKVSDAPARRYAYYLTPQGFAEKSRLTVQYLSNSFSFFRLAKSDCARVLDEAKARGFSRVVLAGQSDLAEVAILCAVEAGVAVVAVVDPATEIARFVGVNVFRSYDEVKEAFDAVIVTDVAHAGASYDAAAAVCGAERVLAPGLLGLRERNGKAEGAP</sequence>
<dbReference type="InterPro" id="IPR036388">
    <property type="entry name" value="WH-like_DNA-bd_sf"/>
</dbReference>
<dbReference type="InterPro" id="IPR036390">
    <property type="entry name" value="WH_DNA-bd_sf"/>
</dbReference>
<dbReference type="EMBL" id="ADOU02000005">
    <property type="protein sequence ID" value="KGJ66463.1"/>
    <property type="molecule type" value="Genomic_DNA"/>
</dbReference>
<dbReference type="Gene3D" id="1.10.10.10">
    <property type="entry name" value="Winged helix-like DNA-binding domain superfamily/Winged helix DNA-binding domain"/>
    <property type="match status" value="1"/>
</dbReference>
<name>A0A837CCL1_9BRAD</name>
<comment type="caution">
    <text evidence="1">The sequence shown here is derived from an EMBL/GenBank/DDBJ whole genome shotgun (WGS) entry which is preliminary data.</text>
</comment>
<dbReference type="Pfam" id="PF13412">
    <property type="entry name" value="HTH_24"/>
    <property type="match status" value="1"/>
</dbReference>
<evidence type="ECO:0000313" key="1">
    <source>
        <dbReference type="EMBL" id="KGJ66463.1"/>
    </source>
</evidence>
<organism evidence="1 2">
    <name type="scientific">Bradyrhizobium diazoefficiens SEMIA 5080</name>
    <dbReference type="NCBI Taxonomy" id="754504"/>
    <lineage>
        <taxon>Bacteria</taxon>
        <taxon>Pseudomonadati</taxon>
        <taxon>Pseudomonadota</taxon>
        <taxon>Alphaproteobacteria</taxon>
        <taxon>Hyphomicrobiales</taxon>
        <taxon>Nitrobacteraceae</taxon>
        <taxon>Bradyrhizobium</taxon>
    </lineage>
</organism>
<evidence type="ECO:0000313" key="2">
    <source>
        <dbReference type="Proteomes" id="UP000024900"/>
    </source>
</evidence>
<gene>
    <name evidence="1" type="ORF">BJA5080_03083</name>
</gene>
<reference evidence="1 2" key="1">
    <citation type="journal article" date="2014" name="BMC Genomics">
        <title>Comparative genomics of Bradyrhizobium japonicum CPAC 15 and Bradyrhizobium diazoefficiens CPAC 7: elite model strains for understanding symbiotic performance with soybean.</title>
        <authorList>
            <person name="Siqueira A.F."/>
            <person name="Ormeno-Orrillo E."/>
            <person name="Souza R.C."/>
            <person name="Rodrigues E.P."/>
            <person name="Almeida L.G."/>
            <person name="Barcellos F.G."/>
            <person name="Batista J.S."/>
            <person name="Nakatami A.S."/>
            <person name="Martinez-Romero E."/>
            <person name="Vasconcelos A.T."/>
            <person name="Hungria M."/>
        </authorList>
    </citation>
    <scope>NUCLEOTIDE SEQUENCE [LARGE SCALE GENOMIC DNA]</scope>
    <source>
        <strain evidence="1 2">SEMIA 5080</strain>
    </source>
</reference>
<accession>A0A837CCL1</accession>
<dbReference type="Proteomes" id="UP000024900">
    <property type="component" value="Unassembled WGS sequence"/>
</dbReference>
<dbReference type="AlphaFoldDB" id="A0A837CCL1"/>
<dbReference type="SUPFAM" id="SSF46785">
    <property type="entry name" value="Winged helix' DNA-binding domain"/>
    <property type="match status" value="1"/>
</dbReference>
<evidence type="ECO:0008006" key="3">
    <source>
        <dbReference type="Google" id="ProtNLM"/>
    </source>
</evidence>